<dbReference type="EMBL" id="CP119311">
    <property type="protein sequence ID" value="WEK37080.1"/>
    <property type="molecule type" value="Genomic_DNA"/>
</dbReference>
<name>A0AAJ5WZ69_9BACT</name>
<evidence type="ECO:0000313" key="1">
    <source>
        <dbReference type="EMBL" id="WEK37080.1"/>
    </source>
</evidence>
<proteinExistence type="predicted"/>
<accession>A0AAJ5WZ69</accession>
<dbReference type="Proteomes" id="UP001220610">
    <property type="component" value="Chromosome"/>
</dbReference>
<dbReference type="AlphaFoldDB" id="A0AAJ5WZ69"/>
<gene>
    <name evidence="1" type="ORF">P0Y53_06165</name>
</gene>
<sequence>MATSGKIKDLPSLEKEIARLQQQAKAMEKTFDTNFDHLQDHFPRMAWNSLVRGKSGEPSVTTDLLGFLGTSLMQGALGRLVRLLSGKLVGKVLSMLGKLFK</sequence>
<organism evidence="1 2">
    <name type="scientific">Candidatus Pseudobacter hemicellulosilyticus</name>
    <dbReference type="NCBI Taxonomy" id="3121375"/>
    <lineage>
        <taxon>Bacteria</taxon>
        <taxon>Pseudomonadati</taxon>
        <taxon>Bacteroidota</taxon>
        <taxon>Chitinophagia</taxon>
        <taxon>Chitinophagales</taxon>
        <taxon>Chitinophagaceae</taxon>
        <taxon>Pseudobacter</taxon>
    </lineage>
</organism>
<evidence type="ECO:0000313" key="2">
    <source>
        <dbReference type="Proteomes" id="UP001220610"/>
    </source>
</evidence>
<protein>
    <submittedName>
        <fullName evidence="1">Uncharacterized protein</fullName>
    </submittedName>
</protein>
<reference evidence="1" key="1">
    <citation type="submission" date="2023-03" db="EMBL/GenBank/DDBJ databases">
        <title>Andean soil-derived lignocellulolytic bacterial consortium as a source of novel taxa and putative plastic-active enzymes.</title>
        <authorList>
            <person name="Diaz-Garcia L."/>
            <person name="Chuvochina M."/>
            <person name="Feuerriegel G."/>
            <person name="Bunk B."/>
            <person name="Sproer C."/>
            <person name="Streit W.R."/>
            <person name="Rodriguez L.M."/>
            <person name="Overmann J."/>
            <person name="Jimenez D.J."/>
        </authorList>
    </citation>
    <scope>NUCLEOTIDE SEQUENCE</scope>
    <source>
        <strain evidence="1">MAG 7</strain>
    </source>
</reference>